<dbReference type="OrthoDB" id="2757513at2759"/>
<organism evidence="2 3">
    <name type="scientific">Trametes pubescens</name>
    <name type="common">White-rot fungus</name>
    <dbReference type="NCBI Taxonomy" id="154538"/>
    <lineage>
        <taxon>Eukaryota</taxon>
        <taxon>Fungi</taxon>
        <taxon>Dikarya</taxon>
        <taxon>Basidiomycota</taxon>
        <taxon>Agaricomycotina</taxon>
        <taxon>Agaricomycetes</taxon>
        <taxon>Polyporales</taxon>
        <taxon>Polyporaceae</taxon>
        <taxon>Trametes</taxon>
    </lineage>
</organism>
<feature type="region of interest" description="Disordered" evidence="1">
    <location>
        <begin position="1"/>
        <end position="20"/>
    </location>
</feature>
<evidence type="ECO:0000313" key="3">
    <source>
        <dbReference type="Proteomes" id="UP000184267"/>
    </source>
</evidence>
<proteinExistence type="predicted"/>
<sequence>MRETPSPQKPNRGSQAQDLPPWYVTLGKVESEKSQTPVFVSGGRFADPIPMVVKVYSEALADEILTYGDAIRMIAKASSVVDRVRLIFTLPVGGEILKNYPDPFKKHGFYPVAYGKESAVFTT</sequence>
<name>A0A1M2VP10_TRAPU</name>
<feature type="non-terminal residue" evidence="2">
    <location>
        <position position="123"/>
    </location>
</feature>
<accession>A0A1M2VP10</accession>
<feature type="compositionally biased region" description="Polar residues" evidence="1">
    <location>
        <begin position="1"/>
        <end position="17"/>
    </location>
</feature>
<gene>
    <name evidence="2" type="ORF">TRAPUB_14181</name>
</gene>
<evidence type="ECO:0000313" key="2">
    <source>
        <dbReference type="EMBL" id="OJT09344.1"/>
    </source>
</evidence>
<protein>
    <submittedName>
        <fullName evidence="2">Uncharacterized protein</fullName>
    </submittedName>
</protein>
<keyword evidence="3" id="KW-1185">Reference proteome</keyword>
<dbReference type="EMBL" id="MNAD01000933">
    <property type="protein sequence ID" value="OJT09344.1"/>
    <property type="molecule type" value="Genomic_DNA"/>
</dbReference>
<dbReference type="AlphaFoldDB" id="A0A1M2VP10"/>
<reference evidence="2 3" key="1">
    <citation type="submission" date="2016-10" db="EMBL/GenBank/DDBJ databases">
        <title>Genome sequence of the basidiomycete white-rot fungus Trametes pubescens.</title>
        <authorList>
            <person name="Makela M.R."/>
            <person name="Granchi Z."/>
            <person name="Peng M."/>
            <person name="De Vries R.P."/>
            <person name="Grigoriev I."/>
            <person name="Riley R."/>
            <person name="Hilden K."/>
        </authorList>
    </citation>
    <scope>NUCLEOTIDE SEQUENCE [LARGE SCALE GENOMIC DNA]</scope>
    <source>
        <strain evidence="2 3">FBCC735</strain>
    </source>
</reference>
<evidence type="ECO:0000256" key="1">
    <source>
        <dbReference type="SAM" id="MobiDB-lite"/>
    </source>
</evidence>
<dbReference type="Proteomes" id="UP000184267">
    <property type="component" value="Unassembled WGS sequence"/>
</dbReference>
<comment type="caution">
    <text evidence="2">The sequence shown here is derived from an EMBL/GenBank/DDBJ whole genome shotgun (WGS) entry which is preliminary data.</text>
</comment>